<dbReference type="Proteomes" id="UP001159405">
    <property type="component" value="Unassembled WGS sequence"/>
</dbReference>
<organism evidence="2 3">
    <name type="scientific">Porites lobata</name>
    <dbReference type="NCBI Taxonomy" id="104759"/>
    <lineage>
        <taxon>Eukaryota</taxon>
        <taxon>Metazoa</taxon>
        <taxon>Cnidaria</taxon>
        <taxon>Anthozoa</taxon>
        <taxon>Hexacorallia</taxon>
        <taxon>Scleractinia</taxon>
        <taxon>Fungiina</taxon>
        <taxon>Poritidae</taxon>
        <taxon>Porites</taxon>
    </lineage>
</organism>
<proteinExistence type="predicted"/>
<gene>
    <name evidence="2" type="ORF">PLOB_00045824</name>
</gene>
<evidence type="ECO:0000259" key="1">
    <source>
        <dbReference type="PROSITE" id="PS50164"/>
    </source>
</evidence>
<sequence>MFSKLRCPKRLVDSTINKFSQEPDKEIHTVPSVDPSVYIVLPFKDQRSADRVRKDIYSLLGAKIDVNVKPFFTSRKLSQTLSVKENKPPIVNTQCVVYLFQCDLCYANYVGYTARHLHQRIIEHRYSAIGKHLETQHGNNRTKTDHLFKVLRKCNSKFDCLVYEMLYIKDIKPSLNTQTDSIRAKLFT</sequence>
<feature type="domain" description="GIY-YIG" evidence="1">
    <location>
        <begin position="93"/>
        <end position="177"/>
    </location>
</feature>
<comment type="caution">
    <text evidence="2">The sequence shown here is derived from an EMBL/GenBank/DDBJ whole genome shotgun (WGS) entry which is preliminary data.</text>
</comment>
<keyword evidence="3" id="KW-1185">Reference proteome</keyword>
<dbReference type="InterPro" id="IPR000305">
    <property type="entry name" value="GIY-YIG_endonuc"/>
</dbReference>
<evidence type="ECO:0000313" key="3">
    <source>
        <dbReference type="Proteomes" id="UP001159405"/>
    </source>
</evidence>
<accession>A0ABN8N0R8</accession>
<dbReference type="InterPro" id="IPR013087">
    <property type="entry name" value="Znf_C2H2_type"/>
</dbReference>
<protein>
    <recommendedName>
        <fullName evidence="1">GIY-YIG domain-containing protein</fullName>
    </recommendedName>
</protein>
<dbReference type="SUPFAM" id="SSF82771">
    <property type="entry name" value="GIY-YIG endonuclease"/>
    <property type="match status" value="1"/>
</dbReference>
<name>A0ABN8N0R8_9CNID</name>
<reference evidence="2 3" key="1">
    <citation type="submission" date="2022-05" db="EMBL/GenBank/DDBJ databases">
        <authorList>
            <consortium name="Genoscope - CEA"/>
            <person name="William W."/>
        </authorList>
    </citation>
    <scope>NUCLEOTIDE SEQUENCE [LARGE SCALE GENOMIC DNA]</scope>
</reference>
<dbReference type="PROSITE" id="PS50164">
    <property type="entry name" value="GIY_YIG"/>
    <property type="match status" value="1"/>
</dbReference>
<dbReference type="InterPro" id="IPR035901">
    <property type="entry name" value="GIY-YIG_endonuc_sf"/>
</dbReference>
<evidence type="ECO:0000313" key="2">
    <source>
        <dbReference type="EMBL" id="CAH3040642.1"/>
    </source>
</evidence>
<dbReference type="EMBL" id="CALNXK010000008">
    <property type="protein sequence ID" value="CAH3040642.1"/>
    <property type="molecule type" value="Genomic_DNA"/>
</dbReference>
<dbReference type="PROSITE" id="PS00028">
    <property type="entry name" value="ZINC_FINGER_C2H2_1"/>
    <property type="match status" value="1"/>
</dbReference>